<comment type="caution">
    <text evidence="3">The sequence shown here is derived from an EMBL/GenBank/DDBJ whole genome shotgun (WGS) entry which is preliminary data.</text>
</comment>
<dbReference type="Gene3D" id="3.40.640.10">
    <property type="entry name" value="Type I PLP-dependent aspartate aminotransferase-like (Major domain)"/>
    <property type="match status" value="1"/>
</dbReference>
<protein>
    <submittedName>
        <fullName evidence="3">UDP-4-amino-4-deoxy-L-arabinose-oxoglutarate aminotransferase/perosamine synthetase</fullName>
    </submittedName>
</protein>
<dbReference type="Proteomes" id="UP001166004">
    <property type="component" value="Unassembled WGS sequence"/>
</dbReference>
<organism evidence="3 4">
    <name type="scientific">Pelagibacter ubique</name>
    <dbReference type="NCBI Taxonomy" id="198252"/>
    <lineage>
        <taxon>Bacteria</taxon>
        <taxon>Pseudomonadati</taxon>
        <taxon>Pseudomonadota</taxon>
        <taxon>Alphaproteobacteria</taxon>
        <taxon>Candidatus Pelagibacterales</taxon>
        <taxon>Candidatus Pelagibacteraceae</taxon>
        <taxon>Candidatus Pelagibacter</taxon>
    </lineage>
</organism>
<comment type="similarity">
    <text evidence="1 2">Belongs to the DegT/DnrJ/EryC1 family.</text>
</comment>
<evidence type="ECO:0000256" key="1">
    <source>
        <dbReference type="ARBA" id="ARBA00037999"/>
    </source>
</evidence>
<keyword evidence="3" id="KW-0032">Aminotransferase</keyword>
<dbReference type="PANTHER" id="PTHR30244">
    <property type="entry name" value="TRANSAMINASE"/>
    <property type="match status" value="1"/>
</dbReference>
<dbReference type="Pfam" id="PF01041">
    <property type="entry name" value="DegT_DnrJ_EryC1"/>
    <property type="match status" value="1"/>
</dbReference>
<dbReference type="EMBL" id="LANA01000001">
    <property type="protein sequence ID" value="NMN67187.1"/>
    <property type="molecule type" value="Genomic_DNA"/>
</dbReference>
<dbReference type="InterPro" id="IPR000653">
    <property type="entry name" value="DegT/StrS_aminotransferase"/>
</dbReference>
<dbReference type="RefSeq" id="WP_169035697.1">
    <property type="nucleotide sequence ID" value="NZ_LANA01000001.1"/>
</dbReference>
<dbReference type="PANTHER" id="PTHR30244:SF34">
    <property type="entry name" value="DTDP-4-AMINO-4,6-DIDEOXYGALACTOSE TRANSAMINASE"/>
    <property type="match status" value="1"/>
</dbReference>
<accession>A0ABX1T0P7</accession>
<evidence type="ECO:0000256" key="2">
    <source>
        <dbReference type="RuleBase" id="RU004508"/>
    </source>
</evidence>
<dbReference type="InterPro" id="IPR015422">
    <property type="entry name" value="PyrdxlP-dep_Trfase_small"/>
</dbReference>
<keyword evidence="2" id="KW-0663">Pyridoxal phosphate</keyword>
<sequence length="372" mass="43061">MIPFYKHNLNNKKNYLKQTLNSSYLTSGPVCERVEKLLCKKFNKKFSFLTNSWTNGLISILLSVKLKPTDEVIIPACTFVACANVVEMVGAKVILADIDEKTKLLDVKDCLKKITKNTKVIMPVHLYGNLFDTKNLKNKIRKNIIIIEDCAHSFCGEYNNKVMGTFADFAVFSFYATKSITCGEGGAIITNHKKYADIIRSVSNNGMTKPAFKRFVNNKYIPWDVYNFGFKANLSDINASILEDQVSSYSKIAILKKKLFKKYRYNLNNIKEVSLPSENKNKNRDYYLFPIGVDKKYRNKLIEHLLKNKIFVTVNFRSISELHYYKKKYKNTKCPRSEKWGKETISLPFHVKITEKEIKKVCEQIKSFFLKN</sequence>
<evidence type="ECO:0000313" key="4">
    <source>
        <dbReference type="Proteomes" id="UP001166004"/>
    </source>
</evidence>
<dbReference type="InterPro" id="IPR015424">
    <property type="entry name" value="PyrdxlP-dep_Trfase"/>
</dbReference>
<keyword evidence="3" id="KW-0808">Transferase</keyword>
<reference evidence="3 4" key="1">
    <citation type="submission" date="2019-07" db="EMBL/GenBank/DDBJ databases">
        <title>SAR11 Genome Evolution.</title>
        <authorList>
            <person name="Giovannoni S."/>
        </authorList>
    </citation>
    <scope>NUCLEOTIDE SEQUENCE [LARGE SCALE GENOMIC DNA]</scope>
    <source>
        <strain evidence="3 4">HTCC9565</strain>
    </source>
</reference>
<gene>
    <name evidence="3" type="ORF">VP91_00003270</name>
</gene>
<dbReference type="Gene3D" id="3.90.1150.10">
    <property type="entry name" value="Aspartate Aminotransferase, domain 1"/>
    <property type="match status" value="1"/>
</dbReference>
<dbReference type="GO" id="GO:0008483">
    <property type="term" value="F:transaminase activity"/>
    <property type="evidence" value="ECO:0007669"/>
    <property type="project" value="UniProtKB-KW"/>
</dbReference>
<dbReference type="SUPFAM" id="SSF53383">
    <property type="entry name" value="PLP-dependent transferases"/>
    <property type="match status" value="1"/>
</dbReference>
<proteinExistence type="inferred from homology"/>
<dbReference type="InterPro" id="IPR015421">
    <property type="entry name" value="PyrdxlP-dep_Trfase_major"/>
</dbReference>
<name>A0ABX1T0P7_PELUQ</name>
<evidence type="ECO:0000313" key="3">
    <source>
        <dbReference type="EMBL" id="NMN67187.1"/>
    </source>
</evidence>
<keyword evidence="4" id="KW-1185">Reference proteome</keyword>
<dbReference type="PIRSF" id="PIRSF000390">
    <property type="entry name" value="PLP_StrS"/>
    <property type="match status" value="1"/>
</dbReference>